<evidence type="ECO:0000259" key="2">
    <source>
        <dbReference type="PROSITE" id="PS50943"/>
    </source>
</evidence>
<dbReference type="eggNOG" id="COG1476">
    <property type="taxonomic scope" value="Bacteria"/>
</dbReference>
<dbReference type="EMBL" id="AP009386">
    <property type="protein sequence ID" value="BAG46139.1"/>
    <property type="molecule type" value="Genomic_DNA"/>
</dbReference>
<proteinExistence type="predicted"/>
<gene>
    <name evidence="3" type="ordered locus">BMULJ_04282</name>
</gene>
<feature type="compositionally biased region" description="Low complexity" evidence="1">
    <location>
        <begin position="73"/>
        <end position="85"/>
    </location>
</feature>
<organism evidence="3 4">
    <name type="scientific">Burkholderia multivorans (strain ATCC 17616 / 249)</name>
    <dbReference type="NCBI Taxonomy" id="395019"/>
    <lineage>
        <taxon>Bacteria</taxon>
        <taxon>Pseudomonadati</taxon>
        <taxon>Pseudomonadota</taxon>
        <taxon>Betaproteobacteria</taxon>
        <taxon>Burkholderiales</taxon>
        <taxon>Burkholderiaceae</taxon>
        <taxon>Burkholderia</taxon>
        <taxon>Burkholderia cepacia complex</taxon>
    </lineage>
</organism>
<dbReference type="HOGENOM" id="CLU_066192_47_0_4"/>
<dbReference type="Pfam" id="PF01381">
    <property type="entry name" value="HTH_3"/>
    <property type="match status" value="1"/>
</dbReference>
<dbReference type="InterPro" id="IPR001387">
    <property type="entry name" value="Cro/C1-type_HTH"/>
</dbReference>
<dbReference type="STRING" id="395019.BMULJ_04282"/>
<dbReference type="CDD" id="cd00093">
    <property type="entry name" value="HTH_XRE"/>
    <property type="match status" value="1"/>
</dbReference>
<dbReference type="KEGG" id="bmu:Bmul_4224"/>
<dbReference type="KEGG" id="bmj:BMULJ_04282"/>
<evidence type="ECO:0000313" key="3">
    <source>
        <dbReference type="EMBL" id="BAG46139.1"/>
    </source>
</evidence>
<dbReference type="PROSITE" id="PS50943">
    <property type="entry name" value="HTH_CROC1"/>
    <property type="match status" value="1"/>
</dbReference>
<dbReference type="AlphaFoldDB" id="A0A0H3KLL9"/>
<dbReference type="GO" id="GO:0003677">
    <property type="term" value="F:DNA binding"/>
    <property type="evidence" value="ECO:0007669"/>
    <property type="project" value="InterPro"/>
</dbReference>
<feature type="region of interest" description="Disordered" evidence="1">
    <location>
        <begin position="73"/>
        <end position="161"/>
    </location>
</feature>
<sequence length="161" mass="16641">MSFPVQTLAQLRPILVGFRKSAGLTQAQLAARLGVTQQSYAQLEANPSAVSIERLFKVLNVLGVRLSLDPAASADVAQTAAAGSARTRANSRRDSAPADTAAATDAPVASSKRPARRRSSSAPAATGTAATAPAAKTPVGAAGKRTPATPRKRRVAKREDW</sequence>
<evidence type="ECO:0000256" key="1">
    <source>
        <dbReference type="SAM" id="MobiDB-lite"/>
    </source>
</evidence>
<dbReference type="SMART" id="SM00530">
    <property type="entry name" value="HTH_XRE"/>
    <property type="match status" value="1"/>
</dbReference>
<dbReference type="SUPFAM" id="SSF47413">
    <property type="entry name" value="lambda repressor-like DNA-binding domains"/>
    <property type="match status" value="1"/>
</dbReference>
<keyword evidence="4" id="KW-1185">Reference proteome</keyword>
<dbReference type="Gene3D" id="1.10.260.40">
    <property type="entry name" value="lambda repressor-like DNA-binding domains"/>
    <property type="match status" value="1"/>
</dbReference>
<dbReference type="RefSeq" id="WP_006413718.1">
    <property type="nucleotide sequence ID" value="NC_010086.1"/>
</dbReference>
<dbReference type="InterPro" id="IPR010982">
    <property type="entry name" value="Lambda_DNA-bd_dom_sf"/>
</dbReference>
<accession>A0A0H3KLL9</accession>
<evidence type="ECO:0000313" key="4">
    <source>
        <dbReference type="Proteomes" id="UP000008815"/>
    </source>
</evidence>
<feature type="domain" description="HTH cro/C1-type" evidence="2">
    <location>
        <begin position="15"/>
        <end position="71"/>
    </location>
</feature>
<reference evidence="3 4" key="1">
    <citation type="submission" date="2007-04" db="EMBL/GenBank/DDBJ databases">
        <title>Complete genome sequence of Burkholderia multivorans ATCC 17616.</title>
        <authorList>
            <person name="Ohtsubo Y."/>
            <person name="Yamashita A."/>
            <person name="Kurokawa K."/>
            <person name="Takami H."/>
            <person name="Yuhara S."/>
            <person name="Nishiyama E."/>
            <person name="Endo R."/>
            <person name="Miyazaki R."/>
            <person name="Ono A."/>
            <person name="Yano K."/>
            <person name="Ito M."/>
            <person name="Sota M."/>
            <person name="Yuji N."/>
            <person name="Hattori M."/>
            <person name="Tsuda M."/>
        </authorList>
    </citation>
    <scope>NUCLEOTIDE SEQUENCE [LARGE SCALE GENOMIC DNA]</scope>
    <source>
        <strain evidence="4">ATCC 17616 / 249</strain>
    </source>
</reference>
<feature type="compositionally biased region" description="Low complexity" evidence="1">
    <location>
        <begin position="120"/>
        <end position="142"/>
    </location>
</feature>
<protein>
    <submittedName>
        <fullName evidence="3">XRE family transcriptional regulator</fullName>
    </submittedName>
</protein>
<name>A0A0H3KLL9_BURM1</name>
<feature type="compositionally biased region" description="Basic residues" evidence="1">
    <location>
        <begin position="150"/>
        <end position="161"/>
    </location>
</feature>
<feature type="compositionally biased region" description="Low complexity" evidence="1">
    <location>
        <begin position="97"/>
        <end position="112"/>
    </location>
</feature>
<dbReference type="Proteomes" id="UP000008815">
    <property type="component" value="Chromosome 2"/>
</dbReference>